<dbReference type="NCBIfam" id="TIGR03882">
    <property type="entry name" value="cyclo_dehyd_2"/>
    <property type="match status" value="1"/>
</dbReference>
<accession>Q0H2Y0</accession>
<evidence type="ECO:0000259" key="1">
    <source>
        <dbReference type="PROSITE" id="PS51664"/>
    </source>
</evidence>
<dbReference type="Gene3D" id="3.30.160.660">
    <property type="match status" value="1"/>
</dbReference>
<dbReference type="AlphaFoldDB" id="Q0H2Y0"/>
<name>Q0H2Y0_9ACTN</name>
<organism evidence="2">
    <name type="scientific">Actinomadura melliaura</name>
    <dbReference type="NCBI Taxonomy" id="360723"/>
    <lineage>
        <taxon>Bacteria</taxon>
        <taxon>Bacillati</taxon>
        <taxon>Actinomycetota</taxon>
        <taxon>Actinomycetes</taxon>
        <taxon>Streptosporangiales</taxon>
        <taxon>Thermomonosporaceae</taxon>
        <taxon>Actinomadura</taxon>
    </lineage>
</organism>
<dbReference type="EMBL" id="DQ297453">
    <property type="protein sequence ID" value="ABC02784.1"/>
    <property type="molecule type" value="Genomic_DNA"/>
</dbReference>
<evidence type="ECO:0000313" key="2">
    <source>
        <dbReference type="EMBL" id="ABC02784.1"/>
    </source>
</evidence>
<reference evidence="2" key="1">
    <citation type="journal article" date="2006" name="Chem. Biol.">
        <title>Deciphering indolocarbazole and enediyne aminodideoxypentose biosynthesis through comparative genomics: insights from the AT2433 biosynthetic locus.</title>
        <authorList>
            <person name="Gao Q."/>
            <person name="Zhang C."/>
            <person name="Blanchard S."/>
            <person name="Thorson J.S."/>
        </authorList>
    </citation>
    <scope>NUCLEOTIDE SEQUENCE</scope>
    <source>
        <strain evidence="2">SCC 1655</strain>
    </source>
</reference>
<dbReference type="PANTHER" id="PTHR37809:SF1">
    <property type="entry name" value="RIBOSOMAL PROTEIN S12 METHYLTHIOTRANSFERASE ACCESSORY FACTOR YCAO"/>
    <property type="match status" value="1"/>
</dbReference>
<dbReference type="Gene3D" id="3.40.50.720">
    <property type="entry name" value="NAD(P)-binding Rossmann-like Domain"/>
    <property type="match status" value="1"/>
</dbReference>
<dbReference type="PROSITE" id="PS51664">
    <property type="entry name" value="YCAO"/>
    <property type="match status" value="1"/>
</dbReference>
<dbReference type="InterPro" id="IPR027624">
    <property type="entry name" value="TOMM_cyclo_SagD"/>
</dbReference>
<protein>
    <recommendedName>
        <fullName evidence="1">YcaO domain-containing protein</fullName>
    </recommendedName>
</protein>
<dbReference type="NCBIfam" id="TIGR03604">
    <property type="entry name" value="TOMM_cyclo_SagD"/>
    <property type="match status" value="1"/>
</dbReference>
<sequence length="618" mass="66563">MNRQPDGEPLRRAVAHRLSGRRETLDGEPHLAVHEATGLAAETIGARMSAEPGPILWLNEDDQGFWIGPATRSGRPGCPECVRRRNLAMRTATGAPRSRPRPRPALGLALLTVAALAETRLTGLRAGAVPDDLLRLDPDTLEVSRHPLLPDPTCPLCGGLPADTPEAAAITLVSRPKPGVETFRAHEVDAAELRRRFVDDHHGVVGRPRVDELVAFPTSGAPVGVPGRPTGEMGYGRALDHGSAELVAILEALERFGGIRPGGRRTVVTASYAELAGRALDPRTLGLHDSARYDSPGFPFRRFTETARCDWVYGHSFARGGAVLVPESYAYYGLHRHGADRPFVYEISNGCALGTCLEEAILHGLLEVAERDAFLLAWYSGATPPTIDLDATGDPRIPLMVTRLRQLTGYDVHAFDITAEQGVPSVWALATARPGRPDLPAALCAAGSALLPGKAVRAALHELSTMVEAHRDSYPGERERAARMADDPELVTEMKDHALLYCHPTAAERLSFLFGGPVAGPPPAWPAHDDLRDDLAEMIRRYLDSGLDVVVVDQTTPEHRAAGLACVKVIVPGALPMTFGHARRRVAGLTRISTVPARLGWSSTAYPAEPNPDPHPFP</sequence>
<dbReference type="Gene3D" id="3.30.40.250">
    <property type="match status" value="1"/>
</dbReference>
<dbReference type="Pfam" id="PF02624">
    <property type="entry name" value="YcaO"/>
    <property type="match status" value="1"/>
</dbReference>
<proteinExistence type="predicted"/>
<dbReference type="InterPro" id="IPR022291">
    <property type="entry name" value="Bacteriocin_synth_cyclodeHase"/>
</dbReference>
<feature type="domain" description="YcaO" evidence="1">
    <location>
        <begin position="236"/>
        <end position="618"/>
    </location>
</feature>
<dbReference type="PANTHER" id="PTHR37809">
    <property type="entry name" value="RIBOSOMAL PROTEIN S12 METHYLTHIOTRANSFERASE ACCESSORY FACTOR YCAO"/>
    <property type="match status" value="1"/>
</dbReference>
<dbReference type="Gene3D" id="3.30.1330.230">
    <property type="match status" value="1"/>
</dbReference>
<dbReference type="InterPro" id="IPR003776">
    <property type="entry name" value="YcaO-like_dom"/>
</dbReference>